<dbReference type="NCBIfam" id="NF005683">
    <property type="entry name" value="PRK07481.1"/>
    <property type="match status" value="1"/>
</dbReference>
<dbReference type="Pfam" id="PF00202">
    <property type="entry name" value="Aminotran_3"/>
    <property type="match status" value="1"/>
</dbReference>
<keyword evidence="8" id="KW-1185">Reference proteome</keyword>
<dbReference type="PANTHER" id="PTHR43094:SF1">
    <property type="entry name" value="AMINOTRANSFERASE CLASS-III"/>
    <property type="match status" value="1"/>
</dbReference>
<dbReference type="SUPFAM" id="SSF53383">
    <property type="entry name" value="PLP-dependent transferases"/>
    <property type="match status" value="1"/>
</dbReference>
<evidence type="ECO:0000256" key="2">
    <source>
        <dbReference type="ARBA" id="ARBA00008954"/>
    </source>
</evidence>
<proteinExistence type="inferred from homology"/>
<organism evidence="7 8">
    <name type="scientific">Pseudomonas japonica</name>
    <dbReference type="NCBI Taxonomy" id="256466"/>
    <lineage>
        <taxon>Bacteria</taxon>
        <taxon>Pseudomonadati</taxon>
        <taxon>Pseudomonadota</taxon>
        <taxon>Gammaproteobacteria</taxon>
        <taxon>Pseudomonadales</taxon>
        <taxon>Pseudomonadaceae</taxon>
        <taxon>Pseudomonas</taxon>
    </lineage>
</organism>
<dbReference type="InterPro" id="IPR015422">
    <property type="entry name" value="PyrdxlP-dep_Trfase_small"/>
</dbReference>
<comment type="similarity">
    <text evidence="2 6">Belongs to the class-III pyridoxal-phosphate-dependent aminotransferase family.</text>
</comment>
<dbReference type="InterPro" id="IPR015424">
    <property type="entry name" value="PyrdxlP-dep_Trfase"/>
</dbReference>
<keyword evidence="4 7" id="KW-0808">Transferase</keyword>
<comment type="cofactor">
    <cofactor evidence="1">
        <name>pyridoxal 5'-phosphate</name>
        <dbReference type="ChEBI" id="CHEBI:597326"/>
    </cofactor>
</comment>
<keyword evidence="3 7" id="KW-0032">Aminotransferase</keyword>
<dbReference type="CDD" id="cd00610">
    <property type="entry name" value="OAT_like"/>
    <property type="match status" value="1"/>
</dbReference>
<name>A0A239K5R9_9PSED</name>
<evidence type="ECO:0000256" key="6">
    <source>
        <dbReference type="RuleBase" id="RU003560"/>
    </source>
</evidence>
<evidence type="ECO:0000256" key="4">
    <source>
        <dbReference type="ARBA" id="ARBA00022679"/>
    </source>
</evidence>
<dbReference type="Gene3D" id="3.90.1150.10">
    <property type="entry name" value="Aspartate Aminotransferase, domain 1"/>
    <property type="match status" value="1"/>
</dbReference>
<dbReference type="Gene3D" id="3.40.640.10">
    <property type="entry name" value="Type I PLP-dependent aspartate aminotransferase-like (Major domain)"/>
    <property type="match status" value="1"/>
</dbReference>
<dbReference type="PROSITE" id="PS00600">
    <property type="entry name" value="AA_TRANSFER_CLASS_3"/>
    <property type="match status" value="1"/>
</dbReference>
<dbReference type="InterPro" id="IPR005814">
    <property type="entry name" value="Aminotrans_3"/>
</dbReference>
<evidence type="ECO:0000313" key="7">
    <source>
        <dbReference type="EMBL" id="SNT12494.1"/>
    </source>
</evidence>
<evidence type="ECO:0000256" key="3">
    <source>
        <dbReference type="ARBA" id="ARBA00022576"/>
    </source>
</evidence>
<sequence length="474" mass="50934">MNTPTLFAGVPLPAFSGDTAVAQPNRYAHYKTAEKKFWHPMGSAAPAHRANTLIIASADGNYITDVDGRRMLDGVGGLWNVNVGHNRPEVKAAIVRQLDELAYYQTFDGIAHPRVYDLAERLTSMFAEEDMARVLFNSGGSDAVETALKMARQYWVASGQPGRTRFLSLRNGYHGVHIGGTSVGGNGVYHYNHGQLLGGCHSLDTPWLYRNPWDCRDPEELTEHCIRQLEETIALYGAHSFAALIAEPVQGAGGVIVPPANYWKRLRQVCDRHGILLIADEVVTGFGRSGCMLGSRGWGVAPDILCLAKGISAGYIPLGATVFNTRIAEAIEQAPGFGSFIMHGYTYTGHPTACAAALAVLDIVEAEDLPGNAATIGAQLLAQLQPLSERFEVVGEVRGKGLMIALDLVSDKRTRQPVDPAAGDAARIAEAAREEGVLVRPVGSKIILSPPLTLTSGEASRIAEVLDSALSRCR</sequence>
<keyword evidence="5 6" id="KW-0663">Pyridoxal phosphate</keyword>
<dbReference type="STRING" id="1215104.GCA_000730585_02389"/>
<evidence type="ECO:0000313" key="8">
    <source>
        <dbReference type="Proteomes" id="UP000198407"/>
    </source>
</evidence>
<gene>
    <name evidence="7" type="ORF">SAMN05444352_1252</name>
</gene>
<reference evidence="8" key="1">
    <citation type="submission" date="2017-06" db="EMBL/GenBank/DDBJ databases">
        <authorList>
            <person name="Varghese N."/>
            <person name="Submissions S."/>
        </authorList>
    </citation>
    <scope>NUCLEOTIDE SEQUENCE [LARGE SCALE GENOMIC DNA]</scope>
    <source>
        <strain evidence="8">DSM 22348</strain>
    </source>
</reference>
<dbReference type="FunFam" id="3.40.640.10:FF:000014">
    <property type="entry name" value="Adenosylmethionine-8-amino-7-oxononanoate aminotransferase, probable"/>
    <property type="match status" value="1"/>
</dbReference>
<dbReference type="GO" id="GO:0030170">
    <property type="term" value="F:pyridoxal phosphate binding"/>
    <property type="evidence" value="ECO:0007669"/>
    <property type="project" value="InterPro"/>
</dbReference>
<evidence type="ECO:0000256" key="5">
    <source>
        <dbReference type="ARBA" id="ARBA00022898"/>
    </source>
</evidence>
<dbReference type="AlphaFoldDB" id="A0A239K5R9"/>
<protein>
    <submittedName>
        <fullName evidence="7">Adenosylmethionine-8-amino-7-oxononanoate aminotransferase</fullName>
    </submittedName>
</protein>
<dbReference type="EMBL" id="FZOL01000025">
    <property type="protein sequence ID" value="SNT12494.1"/>
    <property type="molecule type" value="Genomic_DNA"/>
</dbReference>
<dbReference type="InterPro" id="IPR049704">
    <property type="entry name" value="Aminotrans_3_PPA_site"/>
</dbReference>
<dbReference type="Proteomes" id="UP000198407">
    <property type="component" value="Unassembled WGS sequence"/>
</dbReference>
<dbReference type="PANTHER" id="PTHR43094">
    <property type="entry name" value="AMINOTRANSFERASE"/>
    <property type="match status" value="1"/>
</dbReference>
<accession>A0A239K5R9</accession>
<dbReference type="PIRSF" id="PIRSF000521">
    <property type="entry name" value="Transaminase_4ab_Lys_Orn"/>
    <property type="match status" value="1"/>
</dbReference>
<evidence type="ECO:0000256" key="1">
    <source>
        <dbReference type="ARBA" id="ARBA00001933"/>
    </source>
</evidence>
<dbReference type="InterPro" id="IPR015421">
    <property type="entry name" value="PyrdxlP-dep_Trfase_major"/>
</dbReference>
<dbReference type="GO" id="GO:0008483">
    <property type="term" value="F:transaminase activity"/>
    <property type="evidence" value="ECO:0007669"/>
    <property type="project" value="UniProtKB-KW"/>
</dbReference>